<feature type="transmembrane region" description="Helical" evidence="5">
    <location>
        <begin position="20"/>
        <end position="42"/>
    </location>
</feature>
<dbReference type="InterPro" id="IPR003660">
    <property type="entry name" value="HAMP_dom"/>
</dbReference>
<evidence type="ECO:0000256" key="2">
    <source>
        <dbReference type="ARBA" id="ARBA00029447"/>
    </source>
</evidence>
<dbReference type="PROSITE" id="PS50885">
    <property type="entry name" value="HAMP"/>
    <property type="match status" value="1"/>
</dbReference>
<dbReference type="GO" id="GO:0005886">
    <property type="term" value="C:plasma membrane"/>
    <property type="evidence" value="ECO:0007669"/>
    <property type="project" value="TreeGrafter"/>
</dbReference>
<accession>A0A941DKT6</accession>
<dbReference type="Pfam" id="PF00672">
    <property type="entry name" value="HAMP"/>
    <property type="match status" value="1"/>
</dbReference>
<dbReference type="Proteomes" id="UP000680067">
    <property type="component" value="Unassembled WGS sequence"/>
</dbReference>
<evidence type="ECO:0000256" key="1">
    <source>
        <dbReference type="ARBA" id="ARBA00022500"/>
    </source>
</evidence>
<dbReference type="InterPro" id="IPR004090">
    <property type="entry name" value="Chemotax_Me-accpt_rcpt"/>
</dbReference>
<keyword evidence="9" id="KW-1185">Reference proteome</keyword>
<organism evidence="8 9">
    <name type="scientific">Undibacterium luofuense</name>
    <dbReference type="NCBI Taxonomy" id="2828733"/>
    <lineage>
        <taxon>Bacteria</taxon>
        <taxon>Pseudomonadati</taxon>
        <taxon>Pseudomonadota</taxon>
        <taxon>Betaproteobacteria</taxon>
        <taxon>Burkholderiales</taxon>
        <taxon>Oxalobacteraceae</taxon>
        <taxon>Undibacterium</taxon>
    </lineage>
</organism>
<gene>
    <name evidence="8" type="ORF">KDM89_06585</name>
</gene>
<feature type="domain" description="Methyl-accepting transducer" evidence="6">
    <location>
        <begin position="297"/>
        <end position="526"/>
    </location>
</feature>
<dbReference type="GO" id="GO:0004888">
    <property type="term" value="F:transmembrane signaling receptor activity"/>
    <property type="evidence" value="ECO:0007669"/>
    <property type="project" value="InterPro"/>
</dbReference>
<dbReference type="InterPro" id="IPR051310">
    <property type="entry name" value="MCP_chemotaxis"/>
</dbReference>
<feature type="region of interest" description="Disordered" evidence="4">
    <location>
        <begin position="117"/>
        <end position="137"/>
    </location>
</feature>
<evidence type="ECO:0000259" key="7">
    <source>
        <dbReference type="PROSITE" id="PS50885"/>
    </source>
</evidence>
<dbReference type="SMART" id="SM00304">
    <property type="entry name" value="HAMP"/>
    <property type="match status" value="1"/>
</dbReference>
<evidence type="ECO:0000256" key="5">
    <source>
        <dbReference type="SAM" id="Phobius"/>
    </source>
</evidence>
<dbReference type="CDD" id="cd06225">
    <property type="entry name" value="HAMP"/>
    <property type="match status" value="1"/>
</dbReference>
<reference evidence="8" key="1">
    <citation type="submission" date="2021-04" db="EMBL/GenBank/DDBJ databases">
        <title>novel species isolated from subtropical streams in China.</title>
        <authorList>
            <person name="Lu H."/>
        </authorList>
    </citation>
    <scope>NUCLEOTIDE SEQUENCE</scope>
    <source>
        <strain evidence="8">LFS511W</strain>
    </source>
</reference>
<evidence type="ECO:0000256" key="3">
    <source>
        <dbReference type="PROSITE-ProRule" id="PRU00284"/>
    </source>
</evidence>
<dbReference type="Gene3D" id="1.10.287.950">
    <property type="entry name" value="Methyl-accepting chemotaxis protein"/>
    <property type="match status" value="1"/>
</dbReference>
<evidence type="ECO:0000256" key="4">
    <source>
        <dbReference type="SAM" id="MobiDB-lite"/>
    </source>
</evidence>
<evidence type="ECO:0000313" key="8">
    <source>
        <dbReference type="EMBL" id="MBR7781800.1"/>
    </source>
</evidence>
<dbReference type="GO" id="GO:0007165">
    <property type="term" value="P:signal transduction"/>
    <property type="evidence" value="ECO:0007669"/>
    <property type="project" value="UniProtKB-KW"/>
</dbReference>
<dbReference type="SMART" id="SM00283">
    <property type="entry name" value="MA"/>
    <property type="match status" value="1"/>
</dbReference>
<feature type="domain" description="HAMP" evidence="7">
    <location>
        <begin position="240"/>
        <end position="292"/>
    </location>
</feature>
<dbReference type="PANTHER" id="PTHR43531:SF11">
    <property type="entry name" value="METHYL-ACCEPTING CHEMOTAXIS PROTEIN 3"/>
    <property type="match status" value="1"/>
</dbReference>
<dbReference type="PANTHER" id="PTHR43531">
    <property type="entry name" value="PROTEIN ICFG"/>
    <property type="match status" value="1"/>
</dbReference>
<sequence>MAAKIIQWLSQRAQRIETRLNLAAMTLALLALLSALTGIVALNSFRSQVRELTGTQLERRALLSGQQQNLQLIAVAIRHIALLTDAEALNAEKARLSDLQSKEQRDLQTILRHFPDTLDRPEPATAKGNTDKTMQQEFPAPSRDSLTAESAAYATAVRQALQFAESGGIMEAANFVTQHLEPIQSRYFGSLSTMTRLQDTTLDNKIADLEKQGARVITGMLLILSFLLIAGFWVSRRLAASIVHPLQSCMHVADAISHGKLSQKITENGHGELGELQQSIQRMRDVLLQIVEMMQTQAGALENTGNELQVSSTESHRAAAHQIRVLHQVLEANQRLAHSVMQNQTFAVSADERAGLAAQSANGCEEMIRQLLKSMQSIQTGAEQIGQITAEADSIAMQTNMLAINATIEAAHAGDAGKGFVVVAGEVRALAQRSARAAAMIRQLVDESQRNAGHGGMLVKEIHQRVSGIVADTGEVSSEMAGIRERCEQQRSHIEETSSLLLALQNQTSQSITRLEQQQASVLALTGQSAQLQQAIRFFRQDEQHQLANPVALRR</sequence>
<feature type="compositionally biased region" description="Polar residues" evidence="4">
    <location>
        <begin position="127"/>
        <end position="136"/>
    </location>
</feature>
<dbReference type="GO" id="GO:0006935">
    <property type="term" value="P:chemotaxis"/>
    <property type="evidence" value="ECO:0007669"/>
    <property type="project" value="UniProtKB-KW"/>
</dbReference>
<evidence type="ECO:0000259" key="6">
    <source>
        <dbReference type="PROSITE" id="PS50111"/>
    </source>
</evidence>
<keyword evidence="5" id="KW-0812">Transmembrane</keyword>
<keyword evidence="3" id="KW-0807">Transducer</keyword>
<proteinExistence type="inferred from homology"/>
<dbReference type="PROSITE" id="PS50111">
    <property type="entry name" value="CHEMOTAXIS_TRANSDUC_2"/>
    <property type="match status" value="1"/>
</dbReference>
<dbReference type="SUPFAM" id="SSF58104">
    <property type="entry name" value="Methyl-accepting chemotaxis protein (MCP) signaling domain"/>
    <property type="match status" value="1"/>
</dbReference>
<evidence type="ECO:0000313" key="9">
    <source>
        <dbReference type="Proteomes" id="UP000680067"/>
    </source>
</evidence>
<dbReference type="RefSeq" id="WP_212687139.1">
    <property type="nucleotide sequence ID" value="NZ_JAGSPN010000003.1"/>
</dbReference>
<dbReference type="AlphaFoldDB" id="A0A941DKT6"/>
<comment type="caution">
    <text evidence="8">The sequence shown here is derived from an EMBL/GenBank/DDBJ whole genome shotgun (WGS) entry which is preliminary data.</text>
</comment>
<comment type="similarity">
    <text evidence="2">Belongs to the methyl-accepting chemotaxis (MCP) protein family.</text>
</comment>
<name>A0A941DKT6_9BURK</name>
<keyword evidence="1" id="KW-0145">Chemotaxis</keyword>
<dbReference type="EMBL" id="JAGSPN010000003">
    <property type="protein sequence ID" value="MBR7781800.1"/>
    <property type="molecule type" value="Genomic_DNA"/>
</dbReference>
<protein>
    <submittedName>
        <fullName evidence="8">HAMP domain-containing protein</fullName>
    </submittedName>
</protein>
<keyword evidence="5" id="KW-1133">Transmembrane helix</keyword>
<keyword evidence="5" id="KW-0472">Membrane</keyword>
<dbReference type="Pfam" id="PF00015">
    <property type="entry name" value="MCPsignal"/>
    <property type="match status" value="1"/>
</dbReference>
<dbReference type="PRINTS" id="PR00260">
    <property type="entry name" value="CHEMTRNSDUCR"/>
</dbReference>
<dbReference type="InterPro" id="IPR004089">
    <property type="entry name" value="MCPsignal_dom"/>
</dbReference>